<evidence type="ECO:0000256" key="1">
    <source>
        <dbReference type="SAM" id="Phobius"/>
    </source>
</evidence>
<organism evidence="2 3">
    <name type="scientific">Vulcanibacillus modesticaldus</name>
    <dbReference type="NCBI Taxonomy" id="337097"/>
    <lineage>
        <taxon>Bacteria</taxon>
        <taxon>Bacillati</taxon>
        <taxon>Bacillota</taxon>
        <taxon>Bacilli</taxon>
        <taxon>Bacillales</taxon>
        <taxon>Bacillaceae</taxon>
        <taxon>Vulcanibacillus</taxon>
    </lineage>
</organism>
<keyword evidence="3" id="KW-1185">Reference proteome</keyword>
<sequence length="217" mass="25624">MTISYKFTMKKIFAMIILLSIFVVGCNINTSIKLKESDVIDISYHYFERVYTNAMFFSNVAITLNEMDASDNRKLEYLIYYMDGYKKAMERVNLYNDVEKIVFDNALSKYYDQELLYDTKTVLRELNLLVFKLSHNIKQQLNRPIDSNKMKQISNSLHDLSRNLYPFDSTPAQDDLTLYNIFVYPKIIVRNYSSAEIRQRIESTMLIINKISESIQE</sequence>
<evidence type="ECO:0000313" key="3">
    <source>
        <dbReference type="Proteomes" id="UP000243739"/>
    </source>
</evidence>
<dbReference type="AlphaFoldDB" id="A0A1D2YUD7"/>
<name>A0A1D2YUD7_9BACI</name>
<dbReference type="Proteomes" id="UP000243739">
    <property type="component" value="Unassembled WGS sequence"/>
</dbReference>
<dbReference type="RefSeq" id="WP_069656715.1">
    <property type="nucleotide sequence ID" value="NZ_MIJF01000024.1"/>
</dbReference>
<reference evidence="2 3" key="1">
    <citation type="submission" date="2016-09" db="EMBL/GenBank/DDBJ databases">
        <title>Draft genome sequence for the type strain of Vulcanibacillus modesticaldus BR, a strictly anaerobic, moderately thermophilic, and nitrate-reducing bacterium from deep sea-hydrothermal vents of the Mid-Atlantic Ridge.</title>
        <authorList>
            <person name="Abin C.A."/>
            <person name="Hollibaugh J.T."/>
        </authorList>
    </citation>
    <scope>NUCLEOTIDE SEQUENCE [LARGE SCALE GENOMIC DNA]</scope>
    <source>
        <strain evidence="2 3">BR</strain>
    </source>
</reference>
<accession>A0A1D2YUD7</accession>
<protein>
    <submittedName>
        <fullName evidence="2">Uncharacterized protein</fullName>
    </submittedName>
</protein>
<keyword evidence="1" id="KW-0472">Membrane</keyword>
<feature type="transmembrane region" description="Helical" evidence="1">
    <location>
        <begin position="12"/>
        <end position="32"/>
    </location>
</feature>
<keyword evidence="1" id="KW-1133">Transmembrane helix</keyword>
<gene>
    <name evidence="2" type="ORF">BHF71_01655</name>
</gene>
<dbReference type="PROSITE" id="PS51257">
    <property type="entry name" value="PROKAR_LIPOPROTEIN"/>
    <property type="match status" value="1"/>
</dbReference>
<evidence type="ECO:0000313" key="2">
    <source>
        <dbReference type="EMBL" id="OEF99322.1"/>
    </source>
</evidence>
<dbReference type="EMBL" id="MIJF01000024">
    <property type="protein sequence ID" value="OEF99322.1"/>
    <property type="molecule type" value="Genomic_DNA"/>
</dbReference>
<proteinExistence type="predicted"/>
<keyword evidence="1" id="KW-0812">Transmembrane</keyword>
<comment type="caution">
    <text evidence="2">The sequence shown here is derived from an EMBL/GenBank/DDBJ whole genome shotgun (WGS) entry which is preliminary data.</text>
</comment>